<dbReference type="InterPro" id="IPR008969">
    <property type="entry name" value="CarboxyPept-like_regulatory"/>
</dbReference>
<dbReference type="InterPro" id="IPR039426">
    <property type="entry name" value="TonB-dep_rcpt-like"/>
</dbReference>
<organism evidence="16 17">
    <name type="scientific">Parasediminibacterium paludis</name>
    <dbReference type="NCBI Taxonomy" id="908966"/>
    <lineage>
        <taxon>Bacteria</taxon>
        <taxon>Pseudomonadati</taxon>
        <taxon>Bacteroidota</taxon>
        <taxon>Chitinophagia</taxon>
        <taxon>Chitinophagales</taxon>
        <taxon>Chitinophagaceae</taxon>
        <taxon>Parasediminibacterium</taxon>
    </lineage>
</organism>
<keyword evidence="5 11" id="KW-0812">Transmembrane</keyword>
<evidence type="ECO:0000313" key="16">
    <source>
        <dbReference type="EMBL" id="MFC4230701.1"/>
    </source>
</evidence>
<evidence type="ECO:0000259" key="14">
    <source>
        <dbReference type="Pfam" id="PF00593"/>
    </source>
</evidence>
<evidence type="ECO:0000256" key="12">
    <source>
        <dbReference type="RuleBase" id="RU003357"/>
    </source>
</evidence>
<dbReference type="SUPFAM" id="SSF49464">
    <property type="entry name" value="Carboxypeptidase regulatory domain-like"/>
    <property type="match status" value="1"/>
</dbReference>
<feature type="signal peptide" evidence="13">
    <location>
        <begin position="1"/>
        <end position="26"/>
    </location>
</feature>
<dbReference type="PANTHER" id="PTHR32552">
    <property type="entry name" value="FERRICHROME IRON RECEPTOR-RELATED"/>
    <property type="match status" value="1"/>
</dbReference>
<comment type="subcellular location">
    <subcellularLocation>
        <location evidence="1 11">Cell outer membrane</location>
        <topology evidence="1 11">Multi-pass membrane protein</topology>
    </subcellularLocation>
</comment>
<evidence type="ECO:0000256" key="2">
    <source>
        <dbReference type="ARBA" id="ARBA00022448"/>
    </source>
</evidence>
<evidence type="ECO:0000259" key="15">
    <source>
        <dbReference type="Pfam" id="PF07715"/>
    </source>
</evidence>
<evidence type="ECO:0000256" key="5">
    <source>
        <dbReference type="ARBA" id="ARBA00022692"/>
    </source>
</evidence>
<evidence type="ECO:0000256" key="6">
    <source>
        <dbReference type="ARBA" id="ARBA00023004"/>
    </source>
</evidence>
<dbReference type="Pfam" id="PF00593">
    <property type="entry name" value="TonB_dep_Rec_b-barrel"/>
    <property type="match status" value="1"/>
</dbReference>
<keyword evidence="7" id="KW-0406">Ion transport</keyword>
<sequence length="863" mass="93990">MNKQLTRTVFLTALSCGVIGSFYAQAQNSITGNIKNKHGNKVAAATITIKGSNTVAIADSVGNFKLSTNATLPLVLEISSAGYFKQQYKVVAFQNSPFLITLVEDSQIEEVVVTSRRRQEVVQDVPIPITVLGGTKVDETGSFNVNRLKELVPSVQLYASNARNTTLNIRGLGSTFGLTNDGIEPGVGFYIDGVYHARPAVTALDFIDVDRIEILRGPQGTLFGKNTTAGAFNITTKKPTFTPTAKAELSYGNYNFIQAKASISGGLAKNIAAKFSFSGTQRTGTIVNETSHQNYNGLNNVGIKGQLLWLPSDKVEVLFSADYNVQNPDGSALVVAGVTKTQRSAYRQYDSIVKDLGYAYPLIDPYARKVETDGWKHYQVISGAHINIDYKLGKGTLTSTTAWRFWYWDPANDRDFTAIPALTKSQGTSVHNQYSQEIRYAGNLNKQISSVFGAYFLYQNLATPTPQLEEVGSAQWRFVQTSNTGTQALYKTPGLLDNYGIKTDFNLNTISTALFGQIDWEITKGLHLLPGLRYNYDSKDLDYARTTYGGLQTTDPTLLALKKAVYANQAFSTNTSNTNLSGNITLSYRPVDNFNAYATYSTNYKSIGLNLGGLPTIGTSDSADLSVAQVKPEYVQHYEIGIKTRPIKGAILNITAYNTDIKDYQTTVQVPQIGLNRGYLANAEKVNVKGIEIDASYQYTRDFTINASLAYTDAKYVSFTNAPLPLEQTGKTVGGQQVAFTDASGGALPGVSNWNLAGGIDWSFTKGQFLNRTGKYFAAIDASYRSDYSSNPTPSAVLNVGGYSVVNGRIGFRSDSFSIFAWSRNLTGTNYFEQLQAAAGNSGLYAGVLGDPITYGITLKFSF</sequence>
<keyword evidence="17" id="KW-1185">Reference proteome</keyword>
<dbReference type="Pfam" id="PF07715">
    <property type="entry name" value="Plug"/>
    <property type="match status" value="1"/>
</dbReference>
<dbReference type="Pfam" id="PF13715">
    <property type="entry name" value="CarbopepD_reg_2"/>
    <property type="match status" value="1"/>
</dbReference>
<keyword evidence="13" id="KW-0732">Signal</keyword>
<evidence type="ECO:0000256" key="1">
    <source>
        <dbReference type="ARBA" id="ARBA00004571"/>
    </source>
</evidence>
<evidence type="ECO:0000313" key="17">
    <source>
        <dbReference type="Proteomes" id="UP001595906"/>
    </source>
</evidence>
<reference evidence="17" key="1">
    <citation type="journal article" date="2019" name="Int. J. Syst. Evol. Microbiol.">
        <title>The Global Catalogue of Microorganisms (GCM) 10K type strain sequencing project: providing services to taxonomists for standard genome sequencing and annotation.</title>
        <authorList>
            <consortium name="The Broad Institute Genomics Platform"/>
            <consortium name="The Broad Institute Genome Sequencing Center for Infectious Disease"/>
            <person name="Wu L."/>
            <person name="Ma J."/>
        </authorList>
    </citation>
    <scope>NUCLEOTIDE SEQUENCE [LARGE SCALE GENOMIC DNA]</scope>
    <source>
        <strain evidence="17">CECT 8010</strain>
    </source>
</reference>
<dbReference type="InterPro" id="IPR036942">
    <property type="entry name" value="Beta-barrel_TonB_sf"/>
</dbReference>
<dbReference type="RefSeq" id="WP_379012055.1">
    <property type="nucleotide sequence ID" value="NZ_JBHSDC010000002.1"/>
</dbReference>
<feature type="domain" description="TonB-dependent receptor plug" evidence="15">
    <location>
        <begin position="122"/>
        <end position="231"/>
    </location>
</feature>
<dbReference type="InterPro" id="IPR000531">
    <property type="entry name" value="Beta-barrel_TonB"/>
</dbReference>
<dbReference type="Gene3D" id="2.60.40.1120">
    <property type="entry name" value="Carboxypeptidase-like, regulatory domain"/>
    <property type="match status" value="1"/>
</dbReference>
<dbReference type="PROSITE" id="PS52016">
    <property type="entry name" value="TONB_DEPENDENT_REC_3"/>
    <property type="match status" value="1"/>
</dbReference>
<accession>A0ABV8PUH0</accession>
<keyword evidence="10 11" id="KW-0998">Cell outer membrane</keyword>
<dbReference type="InterPro" id="IPR012910">
    <property type="entry name" value="Plug_dom"/>
</dbReference>
<keyword evidence="4" id="KW-0410">Iron transport</keyword>
<dbReference type="EMBL" id="JBHSDC010000002">
    <property type="protein sequence ID" value="MFC4230701.1"/>
    <property type="molecule type" value="Genomic_DNA"/>
</dbReference>
<keyword evidence="2 11" id="KW-0813">Transport</keyword>
<comment type="similarity">
    <text evidence="11 12">Belongs to the TonB-dependent receptor family.</text>
</comment>
<dbReference type="Proteomes" id="UP001595906">
    <property type="component" value="Unassembled WGS sequence"/>
</dbReference>
<evidence type="ECO:0000256" key="3">
    <source>
        <dbReference type="ARBA" id="ARBA00022452"/>
    </source>
</evidence>
<evidence type="ECO:0000256" key="4">
    <source>
        <dbReference type="ARBA" id="ARBA00022496"/>
    </source>
</evidence>
<feature type="domain" description="TonB-dependent receptor-like beta-barrel" evidence="14">
    <location>
        <begin position="377"/>
        <end position="826"/>
    </location>
</feature>
<proteinExistence type="inferred from homology"/>
<evidence type="ECO:0000256" key="8">
    <source>
        <dbReference type="ARBA" id="ARBA00023077"/>
    </source>
</evidence>
<comment type="caution">
    <text evidence="16">The sequence shown here is derived from an EMBL/GenBank/DDBJ whole genome shotgun (WGS) entry which is preliminary data.</text>
</comment>
<keyword evidence="8 12" id="KW-0798">TonB box</keyword>
<evidence type="ECO:0000256" key="9">
    <source>
        <dbReference type="ARBA" id="ARBA00023136"/>
    </source>
</evidence>
<dbReference type="SUPFAM" id="SSF56935">
    <property type="entry name" value="Porins"/>
    <property type="match status" value="1"/>
</dbReference>
<feature type="chain" id="PRO_5046713169" evidence="13">
    <location>
        <begin position="27"/>
        <end position="863"/>
    </location>
</feature>
<evidence type="ECO:0000256" key="13">
    <source>
        <dbReference type="SAM" id="SignalP"/>
    </source>
</evidence>
<dbReference type="PANTHER" id="PTHR32552:SF81">
    <property type="entry name" value="TONB-DEPENDENT OUTER MEMBRANE RECEPTOR"/>
    <property type="match status" value="1"/>
</dbReference>
<dbReference type="Gene3D" id="2.40.170.20">
    <property type="entry name" value="TonB-dependent receptor, beta-barrel domain"/>
    <property type="match status" value="1"/>
</dbReference>
<evidence type="ECO:0000256" key="11">
    <source>
        <dbReference type="PROSITE-ProRule" id="PRU01360"/>
    </source>
</evidence>
<keyword evidence="6" id="KW-0408">Iron</keyword>
<keyword evidence="3 11" id="KW-1134">Transmembrane beta strand</keyword>
<keyword evidence="16" id="KW-0675">Receptor</keyword>
<gene>
    <name evidence="16" type="ORF">ACFOW1_02290</name>
</gene>
<evidence type="ECO:0000256" key="7">
    <source>
        <dbReference type="ARBA" id="ARBA00023065"/>
    </source>
</evidence>
<keyword evidence="9 11" id="KW-0472">Membrane</keyword>
<name>A0ABV8PUH0_9BACT</name>
<evidence type="ECO:0000256" key="10">
    <source>
        <dbReference type="ARBA" id="ARBA00023237"/>
    </source>
</evidence>
<protein>
    <submittedName>
        <fullName evidence="16">TonB-dependent receptor</fullName>
    </submittedName>
</protein>